<name>A0A8X6MW34_NEPPI</name>
<evidence type="ECO:0000313" key="2">
    <source>
        <dbReference type="Proteomes" id="UP000887013"/>
    </source>
</evidence>
<accession>A0A8X6MW34</accession>
<dbReference type="AlphaFoldDB" id="A0A8X6MW34"/>
<dbReference type="EMBL" id="BMAW01097683">
    <property type="protein sequence ID" value="GFS80982.1"/>
    <property type="molecule type" value="Genomic_DNA"/>
</dbReference>
<reference evidence="1" key="1">
    <citation type="submission" date="2020-08" db="EMBL/GenBank/DDBJ databases">
        <title>Multicomponent nature underlies the extraordinary mechanical properties of spider dragline silk.</title>
        <authorList>
            <person name="Kono N."/>
            <person name="Nakamura H."/>
            <person name="Mori M."/>
            <person name="Yoshida Y."/>
            <person name="Ohtoshi R."/>
            <person name="Malay A.D."/>
            <person name="Moran D.A.P."/>
            <person name="Tomita M."/>
            <person name="Numata K."/>
            <person name="Arakawa K."/>
        </authorList>
    </citation>
    <scope>NUCLEOTIDE SEQUENCE</scope>
</reference>
<proteinExistence type="predicted"/>
<evidence type="ECO:0000313" key="1">
    <source>
        <dbReference type="EMBL" id="GFS80982.1"/>
    </source>
</evidence>
<comment type="caution">
    <text evidence="1">The sequence shown here is derived from an EMBL/GenBank/DDBJ whole genome shotgun (WGS) entry which is preliminary data.</text>
</comment>
<dbReference type="Proteomes" id="UP000887013">
    <property type="component" value="Unassembled WGS sequence"/>
</dbReference>
<sequence length="93" mass="11028">MASLLLRALSCIKQATTDVLRRYSVYNRDKQISRRVAEICMKEEQCFLTDNKIVSQFNLLKRTKYVIKSENDLEYLIDDCKSITGIRWERCLM</sequence>
<keyword evidence="2" id="KW-1185">Reference proteome</keyword>
<gene>
    <name evidence="1" type="ORF">NPIL_11641</name>
</gene>
<protein>
    <submittedName>
        <fullName evidence="1">Uncharacterized protein</fullName>
    </submittedName>
</protein>
<organism evidence="1 2">
    <name type="scientific">Nephila pilipes</name>
    <name type="common">Giant wood spider</name>
    <name type="synonym">Nephila maculata</name>
    <dbReference type="NCBI Taxonomy" id="299642"/>
    <lineage>
        <taxon>Eukaryota</taxon>
        <taxon>Metazoa</taxon>
        <taxon>Ecdysozoa</taxon>
        <taxon>Arthropoda</taxon>
        <taxon>Chelicerata</taxon>
        <taxon>Arachnida</taxon>
        <taxon>Araneae</taxon>
        <taxon>Araneomorphae</taxon>
        <taxon>Entelegynae</taxon>
        <taxon>Araneoidea</taxon>
        <taxon>Nephilidae</taxon>
        <taxon>Nephila</taxon>
    </lineage>
</organism>